<reference evidence="2 3" key="1">
    <citation type="journal article" date="2023" name="Plants (Basel)">
        <title>Bridging the Gap: Combining Genomics and Transcriptomics Approaches to Understand Stylosanthes scabra, an Orphan Legume from the Brazilian Caatinga.</title>
        <authorList>
            <person name="Ferreira-Neto J.R.C."/>
            <person name="da Silva M.D."/>
            <person name="Binneck E."/>
            <person name="de Melo N.F."/>
            <person name="da Silva R.H."/>
            <person name="de Melo A.L.T.M."/>
            <person name="Pandolfi V."/>
            <person name="Bustamante F.O."/>
            <person name="Brasileiro-Vidal A.C."/>
            <person name="Benko-Iseppon A.M."/>
        </authorList>
    </citation>
    <scope>NUCLEOTIDE SEQUENCE [LARGE SCALE GENOMIC DNA]</scope>
    <source>
        <tissue evidence="2">Leaves</tissue>
    </source>
</reference>
<evidence type="ECO:0000313" key="2">
    <source>
        <dbReference type="EMBL" id="MED6158911.1"/>
    </source>
</evidence>
<gene>
    <name evidence="2" type="ORF">PIB30_037372</name>
</gene>
<comment type="caution">
    <text evidence="2">The sequence shown here is derived from an EMBL/GenBank/DDBJ whole genome shotgun (WGS) entry which is preliminary data.</text>
</comment>
<sequence length="151" mass="16693">MDLKGTCNNNNNNNNNNNDDDDVSDGYLLLEATGDSESDCINPNSMVEQQHAYEYGVYNMADVDDAQSCSCDDEFENPAEKLKGCLNAAASADDDRDGKKKKGDFCGNYCCDEDVGMMQEHYKSCVSDDSCLDPVDEVEKSRQFWEACLAS</sequence>
<name>A0ABU6UCE2_9FABA</name>
<proteinExistence type="predicted"/>
<evidence type="ECO:0000256" key="1">
    <source>
        <dbReference type="SAM" id="MobiDB-lite"/>
    </source>
</evidence>
<dbReference type="Proteomes" id="UP001341840">
    <property type="component" value="Unassembled WGS sequence"/>
</dbReference>
<organism evidence="2 3">
    <name type="scientific">Stylosanthes scabra</name>
    <dbReference type="NCBI Taxonomy" id="79078"/>
    <lineage>
        <taxon>Eukaryota</taxon>
        <taxon>Viridiplantae</taxon>
        <taxon>Streptophyta</taxon>
        <taxon>Embryophyta</taxon>
        <taxon>Tracheophyta</taxon>
        <taxon>Spermatophyta</taxon>
        <taxon>Magnoliopsida</taxon>
        <taxon>eudicotyledons</taxon>
        <taxon>Gunneridae</taxon>
        <taxon>Pentapetalae</taxon>
        <taxon>rosids</taxon>
        <taxon>fabids</taxon>
        <taxon>Fabales</taxon>
        <taxon>Fabaceae</taxon>
        <taxon>Papilionoideae</taxon>
        <taxon>50 kb inversion clade</taxon>
        <taxon>dalbergioids sensu lato</taxon>
        <taxon>Dalbergieae</taxon>
        <taxon>Pterocarpus clade</taxon>
        <taxon>Stylosanthes</taxon>
    </lineage>
</organism>
<dbReference type="PANTHER" id="PTHR35726">
    <property type="entry name" value="GLUTAMIC ACID-RICH PROTEIN-LIKE"/>
    <property type="match status" value="1"/>
</dbReference>
<feature type="compositionally biased region" description="Low complexity" evidence="1">
    <location>
        <begin position="8"/>
        <end position="17"/>
    </location>
</feature>
<evidence type="ECO:0008006" key="4">
    <source>
        <dbReference type="Google" id="ProtNLM"/>
    </source>
</evidence>
<keyword evidence="3" id="KW-1185">Reference proteome</keyword>
<dbReference type="EMBL" id="JASCZI010121016">
    <property type="protein sequence ID" value="MED6158911.1"/>
    <property type="molecule type" value="Genomic_DNA"/>
</dbReference>
<dbReference type="PANTHER" id="PTHR35726:SF4">
    <property type="entry name" value="GLUTAMIC ACID-RICH PROTEIN-LIKE"/>
    <property type="match status" value="1"/>
</dbReference>
<evidence type="ECO:0000313" key="3">
    <source>
        <dbReference type="Proteomes" id="UP001341840"/>
    </source>
</evidence>
<protein>
    <recommendedName>
        <fullName evidence="4">GCK domain-containing protein</fullName>
    </recommendedName>
</protein>
<feature type="region of interest" description="Disordered" evidence="1">
    <location>
        <begin position="1"/>
        <end position="25"/>
    </location>
</feature>
<accession>A0ABU6UCE2</accession>